<protein>
    <submittedName>
        <fullName evidence="9">SLAF5 protein</fullName>
    </submittedName>
</protein>
<dbReference type="PANTHER" id="PTHR12080">
    <property type="entry name" value="SIGNALING LYMPHOCYTIC ACTIVATION MOLECULE"/>
    <property type="match status" value="1"/>
</dbReference>
<dbReference type="PANTHER" id="PTHR12080:SF55">
    <property type="entry name" value="LYMPHOCYTE FUNCTION-ASSOCIATED ANTIGEN 3"/>
    <property type="match status" value="1"/>
</dbReference>
<evidence type="ECO:0000256" key="7">
    <source>
        <dbReference type="SAM" id="SignalP"/>
    </source>
</evidence>
<dbReference type="InterPro" id="IPR036179">
    <property type="entry name" value="Ig-like_dom_sf"/>
</dbReference>
<dbReference type="EMBL" id="VZSM01005848">
    <property type="protein sequence ID" value="NWZ01474.1"/>
    <property type="molecule type" value="Genomic_DNA"/>
</dbReference>
<dbReference type="InterPro" id="IPR007110">
    <property type="entry name" value="Ig-like_dom"/>
</dbReference>
<evidence type="ECO:0000313" key="9">
    <source>
        <dbReference type="EMBL" id="NWZ01474.1"/>
    </source>
</evidence>
<feature type="non-terminal residue" evidence="9">
    <location>
        <position position="321"/>
    </location>
</feature>
<proteinExistence type="predicted"/>
<evidence type="ECO:0000256" key="2">
    <source>
        <dbReference type="ARBA" id="ARBA00022729"/>
    </source>
</evidence>
<dbReference type="PROSITE" id="PS50835">
    <property type="entry name" value="IG_LIKE"/>
    <property type="match status" value="1"/>
</dbReference>
<feature type="signal peptide" evidence="7">
    <location>
        <begin position="1"/>
        <end position="21"/>
    </location>
</feature>
<gene>
    <name evidence="9" type="primary">Cd84</name>
    <name evidence="9" type="ORF">LOXCUR_R15719</name>
</gene>
<evidence type="ECO:0000256" key="1">
    <source>
        <dbReference type="ARBA" id="ARBA00004370"/>
    </source>
</evidence>
<keyword evidence="4" id="KW-0325">Glycoprotein</keyword>
<reference evidence="9 10" key="1">
    <citation type="submission" date="2019-09" db="EMBL/GenBank/DDBJ databases">
        <title>Bird 10,000 Genomes (B10K) Project - Family phase.</title>
        <authorList>
            <person name="Zhang G."/>
        </authorList>
    </citation>
    <scope>NUCLEOTIDE SEQUENCE [LARGE SCALE GENOMIC DNA]</scope>
    <source>
        <strain evidence="9">OUT-0011</strain>
        <tissue evidence="9">Muscle</tissue>
    </source>
</reference>
<keyword evidence="10" id="KW-1185">Reference proteome</keyword>
<accession>A0A7K7J4Y9</accession>
<dbReference type="Gene3D" id="2.60.40.10">
    <property type="entry name" value="Immunoglobulins"/>
    <property type="match status" value="2"/>
</dbReference>
<keyword evidence="6" id="KW-0812">Transmembrane</keyword>
<sequence>MEVFWIPLLAALVLLHQTTSASDPTEVIGVLGGSVTFQSPDARGNAALWFFGNEAIVTVAFQNPDTVIFYKDKFKSRFAISESGRALTISPLRLEDVGTYSVEIGDRKSTFTLQVFRELAEPMVTCEAQNCSDGICSSSLRCSAPGAGVGNVSYSWRVGGHTWDGSSLVLWVNQTSQGEPEPLTCTARNPVSSRNVTVTAPRVLCAGSLSSSWVGVGGGFLILAGILLAASLLIFLLLLWKSRGWTNFRLSQPKPADTGATNDCTTVYAEVGPRQQRVPDGTKAKPAEGGPATTIYSLVRRPEQVGGGTADSAPTAGLELV</sequence>
<dbReference type="GO" id="GO:0016020">
    <property type="term" value="C:membrane"/>
    <property type="evidence" value="ECO:0007669"/>
    <property type="project" value="UniProtKB-SubCell"/>
</dbReference>
<evidence type="ECO:0000256" key="6">
    <source>
        <dbReference type="SAM" id="Phobius"/>
    </source>
</evidence>
<dbReference type="AlphaFoldDB" id="A0A7K7J4Y9"/>
<dbReference type="InterPro" id="IPR013783">
    <property type="entry name" value="Ig-like_fold"/>
</dbReference>
<evidence type="ECO:0000259" key="8">
    <source>
        <dbReference type="PROSITE" id="PS50835"/>
    </source>
</evidence>
<comment type="subcellular location">
    <subcellularLocation>
        <location evidence="1">Membrane</location>
    </subcellularLocation>
</comment>
<feature type="transmembrane region" description="Helical" evidence="6">
    <location>
        <begin position="213"/>
        <end position="240"/>
    </location>
</feature>
<keyword evidence="2 7" id="KW-0732">Signal</keyword>
<evidence type="ECO:0000256" key="5">
    <source>
        <dbReference type="SAM" id="MobiDB-lite"/>
    </source>
</evidence>
<comment type="caution">
    <text evidence="9">The sequence shown here is derived from an EMBL/GenBank/DDBJ whole genome shotgun (WGS) entry which is preliminary data.</text>
</comment>
<feature type="chain" id="PRO_5029571124" evidence="7">
    <location>
        <begin position="22"/>
        <end position="321"/>
    </location>
</feature>
<feature type="domain" description="Ig-like" evidence="8">
    <location>
        <begin position="122"/>
        <end position="197"/>
    </location>
</feature>
<feature type="region of interest" description="Disordered" evidence="5">
    <location>
        <begin position="272"/>
        <end position="293"/>
    </location>
</feature>
<evidence type="ECO:0000256" key="3">
    <source>
        <dbReference type="ARBA" id="ARBA00023136"/>
    </source>
</evidence>
<dbReference type="InterPro" id="IPR015631">
    <property type="entry name" value="CD2/SLAM_rcpt"/>
</dbReference>
<evidence type="ECO:0000313" key="10">
    <source>
        <dbReference type="Proteomes" id="UP000564784"/>
    </source>
</evidence>
<keyword evidence="3 6" id="KW-0472">Membrane</keyword>
<name>A0A7K7J4Y9_LOXCU</name>
<keyword evidence="6" id="KW-1133">Transmembrane helix</keyword>
<evidence type="ECO:0000256" key="4">
    <source>
        <dbReference type="ARBA" id="ARBA00023180"/>
    </source>
</evidence>
<dbReference type="SUPFAM" id="SSF48726">
    <property type="entry name" value="Immunoglobulin"/>
    <property type="match status" value="1"/>
</dbReference>
<feature type="non-terminal residue" evidence="9">
    <location>
        <position position="1"/>
    </location>
</feature>
<dbReference type="Proteomes" id="UP000564784">
    <property type="component" value="Unassembled WGS sequence"/>
</dbReference>
<organism evidence="9 10">
    <name type="scientific">Loxia curvirostra</name>
    <name type="common">Red crossbill</name>
    <dbReference type="NCBI Taxonomy" id="64802"/>
    <lineage>
        <taxon>Eukaryota</taxon>
        <taxon>Metazoa</taxon>
        <taxon>Chordata</taxon>
        <taxon>Craniata</taxon>
        <taxon>Vertebrata</taxon>
        <taxon>Euteleostomi</taxon>
        <taxon>Archelosauria</taxon>
        <taxon>Archosauria</taxon>
        <taxon>Dinosauria</taxon>
        <taxon>Saurischia</taxon>
        <taxon>Theropoda</taxon>
        <taxon>Coelurosauria</taxon>
        <taxon>Aves</taxon>
        <taxon>Neognathae</taxon>
        <taxon>Neoaves</taxon>
        <taxon>Telluraves</taxon>
        <taxon>Australaves</taxon>
        <taxon>Passeriformes</taxon>
        <taxon>Passeroidea</taxon>
        <taxon>Fringillidae</taxon>
        <taxon>Carduelinae</taxon>
        <taxon>Loxia</taxon>
    </lineage>
</organism>
<dbReference type="OrthoDB" id="8741746at2759"/>